<dbReference type="AlphaFoldDB" id="G9EMY4"/>
<dbReference type="Proteomes" id="UP000002770">
    <property type="component" value="Unassembled WGS sequence"/>
</dbReference>
<name>G9EMY4_9GAMM</name>
<evidence type="ECO:0000313" key="1">
    <source>
        <dbReference type="EMBL" id="EHL31376.1"/>
    </source>
</evidence>
<dbReference type="InParanoid" id="G9EMY4"/>
<evidence type="ECO:0000313" key="2">
    <source>
        <dbReference type="Proteomes" id="UP000002770"/>
    </source>
</evidence>
<dbReference type="HOGENOM" id="CLU_3081277_0_0_6"/>
<dbReference type="STRING" id="658187.LDG_6604"/>
<gene>
    <name evidence="1" type="ORF">LDG_6604</name>
</gene>
<sequence>MFIPGEKGKNGEAGLYFRCVVFHDPTECYENVCGALNVLDEREQKASVSKEQ</sequence>
<dbReference type="EMBL" id="JH413816">
    <property type="protein sequence ID" value="EHL31376.1"/>
    <property type="molecule type" value="Genomic_DNA"/>
</dbReference>
<keyword evidence="2" id="KW-1185">Reference proteome</keyword>
<reference evidence="1 2" key="1">
    <citation type="journal article" date="2011" name="BMC Genomics">
        <title>Insight into cross-talk between intra-amoebal pathogens.</title>
        <authorList>
            <person name="Gimenez G."/>
            <person name="Bertelli C."/>
            <person name="Moliner C."/>
            <person name="Robert C."/>
            <person name="Raoult D."/>
            <person name="Fournier P.E."/>
            <person name="Greub G."/>
        </authorList>
    </citation>
    <scope>NUCLEOTIDE SEQUENCE [LARGE SCALE GENOMIC DNA]</scope>
    <source>
        <strain evidence="1 2">LLAP12</strain>
    </source>
</reference>
<organism evidence="1 2">
    <name type="scientific">Legionella drancourtii LLAP12</name>
    <dbReference type="NCBI Taxonomy" id="658187"/>
    <lineage>
        <taxon>Bacteria</taxon>
        <taxon>Pseudomonadati</taxon>
        <taxon>Pseudomonadota</taxon>
        <taxon>Gammaproteobacteria</taxon>
        <taxon>Legionellales</taxon>
        <taxon>Legionellaceae</taxon>
        <taxon>Legionella</taxon>
    </lineage>
</organism>
<proteinExistence type="predicted"/>
<protein>
    <submittedName>
        <fullName evidence="1">Uncharacterized protein</fullName>
    </submittedName>
</protein>
<accession>G9EMY4</accession>